<protein>
    <submittedName>
        <fullName evidence="2">Uncharacterized protein</fullName>
    </submittedName>
</protein>
<proteinExistence type="predicted"/>
<evidence type="ECO:0000256" key="1">
    <source>
        <dbReference type="SAM" id="Phobius"/>
    </source>
</evidence>
<accession>A0A9W9DI89</accession>
<name>A0A9W9DI89_9AGAR</name>
<keyword evidence="1" id="KW-0812">Transmembrane</keyword>
<dbReference type="AlphaFoldDB" id="A0A9W9DI89"/>
<dbReference type="OrthoDB" id="3016795at2759"/>
<comment type="caution">
    <text evidence="2">The sequence shown here is derived from an EMBL/GenBank/DDBJ whole genome shotgun (WGS) entry which is preliminary data.</text>
</comment>
<evidence type="ECO:0000313" key="2">
    <source>
        <dbReference type="EMBL" id="KAJ4470454.1"/>
    </source>
</evidence>
<evidence type="ECO:0000313" key="3">
    <source>
        <dbReference type="Proteomes" id="UP001150266"/>
    </source>
</evidence>
<reference evidence="2" key="1">
    <citation type="submission" date="2022-08" db="EMBL/GenBank/DDBJ databases">
        <title>A Global Phylogenomic Analysis of the Shiitake Genus Lentinula.</title>
        <authorList>
            <consortium name="DOE Joint Genome Institute"/>
            <person name="Sierra-Patev S."/>
            <person name="Min B."/>
            <person name="Naranjo-Ortiz M."/>
            <person name="Looney B."/>
            <person name="Konkel Z."/>
            <person name="Slot J.C."/>
            <person name="Sakamoto Y."/>
            <person name="Steenwyk J.L."/>
            <person name="Rokas A."/>
            <person name="Carro J."/>
            <person name="Camarero S."/>
            <person name="Ferreira P."/>
            <person name="Molpeceres G."/>
            <person name="Ruiz-Duenas F.J."/>
            <person name="Serrano A."/>
            <person name="Henrissat B."/>
            <person name="Drula E."/>
            <person name="Hughes K.W."/>
            <person name="Mata J.L."/>
            <person name="Ishikawa N.K."/>
            <person name="Vargas-Isla R."/>
            <person name="Ushijima S."/>
            <person name="Smith C.A."/>
            <person name="Ahrendt S."/>
            <person name="Andreopoulos W."/>
            <person name="He G."/>
            <person name="Labutti K."/>
            <person name="Lipzen A."/>
            <person name="Ng V."/>
            <person name="Riley R."/>
            <person name="Sandor L."/>
            <person name="Barry K."/>
            <person name="Martinez A.T."/>
            <person name="Xiao Y."/>
            <person name="Gibbons J.G."/>
            <person name="Terashima K."/>
            <person name="Grigoriev I.V."/>
            <person name="Hibbett D.S."/>
        </authorList>
    </citation>
    <scope>NUCLEOTIDE SEQUENCE</scope>
    <source>
        <strain evidence="2">JLM2183</strain>
    </source>
</reference>
<keyword evidence="1" id="KW-0472">Membrane</keyword>
<organism evidence="2 3">
    <name type="scientific">Lentinula aciculospora</name>
    <dbReference type="NCBI Taxonomy" id="153920"/>
    <lineage>
        <taxon>Eukaryota</taxon>
        <taxon>Fungi</taxon>
        <taxon>Dikarya</taxon>
        <taxon>Basidiomycota</taxon>
        <taxon>Agaricomycotina</taxon>
        <taxon>Agaricomycetes</taxon>
        <taxon>Agaricomycetidae</taxon>
        <taxon>Agaricales</taxon>
        <taxon>Marasmiineae</taxon>
        <taxon>Omphalotaceae</taxon>
        <taxon>Lentinula</taxon>
    </lineage>
</organism>
<dbReference type="Proteomes" id="UP001150266">
    <property type="component" value="Unassembled WGS sequence"/>
</dbReference>
<feature type="transmembrane region" description="Helical" evidence="1">
    <location>
        <begin position="90"/>
        <end position="107"/>
    </location>
</feature>
<feature type="transmembrane region" description="Helical" evidence="1">
    <location>
        <begin position="67"/>
        <end position="85"/>
    </location>
</feature>
<feature type="transmembrane region" description="Helical" evidence="1">
    <location>
        <begin position="9"/>
        <end position="28"/>
    </location>
</feature>
<gene>
    <name evidence="2" type="ORF">J3R30DRAFT_1220974</name>
</gene>
<sequence>MFILAISRFVYAMSTAMIGITIFAVRFLQHTFSHSIGDDPAVCLSQPTSMADGRFSKLAFSDSTQRSLHIFHYLTTSVFFMTFLLRSLQLYAASLLFCHLAGAFLLTPPNVVSCFLQHVIWNREAGDPQAIQLLLQDIAQGGLRNIVQSLDPTAEEGTVSVSFSHPGDYEIQCEDNNGTLISSLPLTVPDCTMPGSTSAKTSALESSANIASATGTARSLESYLSNWNLNQFEFICLVPRAYVIAIIIKAPFNKHFTAMAVIFPECILKAYELLT</sequence>
<dbReference type="EMBL" id="JAOTPV010000026">
    <property type="protein sequence ID" value="KAJ4470454.1"/>
    <property type="molecule type" value="Genomic_DNA"/>
</dbReference>
<keyword evidence="1" id="KW-1133">Transmembrane helix</keyword>
<keyword evidence="3" id="KW-1185">Reference proteome</keyword>